<dbReference type="InterPro" id="IPR051693">
    <property type="entry name" value="UPF0046_metallophosphoest"/>
</dbReference>
<dbReference type="SUPFAM" id="SSF56300">
    <property type="entry name" value="Metallo-dependent phosphatases"/>
    <property type="match status" value="1"/>
</dbReference>
<evidence type="ECO:0000313" key="4">
    <source>
        <dbReference type="Proteomes" id="UP000518752"/>
    </source>
</evidence>
<dbReference type="InterPro" id="IPR029052">
    <property type="entry name" value="Metallo-depent_PP-like"/>
</dbReference>
<organism evidence="3 4">
    <name type="scientific">Collybiopsis confluens</name>
    <dbReference type="NCBI Taxonomy" id="2823264"/>
    <lineage>
        <taxon>Eukaryota</taxon>
        <taxon>Fungi</taxon>
        <taxon>Dikarya</taxon>
        <taxon>Basidiomycota</taxon>
        <taxon>Agaricomycotina</taxon>
        <taxon>Agaricomycetes</taxon>
        <taxon>Agaricomycetidae</taxon>
        <taxon>Agaricales</taxon>
        <taxon>Marasmiineae</taxon>
        <taxon>Omphalotaceae</taxon>
        <taxon>Collybiopsis</taxon>
    </lineage>
</organism>
<dbReference type="Proteomes" id="UP000518752">
    <property type="component" value="Unassembled WGS sequence"/>
</dbReference>
<reference evidence="3 4" key="1">
    <citation type="journal article" date="2020" name="ISME J.">
        <title>Uncovering the hidden diversity of litter-decomposition mechanisms in mushroom-forming fungi.</title>
        <authorList>
            <person name="Floudas D."/>
            <person name="Bentzer J."/>
            <person name="Ahren D."/>
            <person name="Johansson T."/>
            <person name="Persson P."/>
            <person name="Tunlid A."/>
        </authorList>
    </citation>
    <scope>NUCLEOTIDE SEQUENCE [LARGE SCALE GENOMIC DNA]</scope>
    <source>
        <strain evidence="3 4">CBS 406.79</strain>
    </source>
</reference>
<gene>
    <name evidence="3" type="ORF">D9757_010556</name>
</gene>
<evidence type="ECO:0000256" key="1">
    <source>
        <dbReference type="SAM" id="MobiDB-lite"/>
    </source>
</evidence>
<feature type="domain" description="Calcineurin-like phosphoesterase" evidence="2">
    <location>
        <begin position="62"/>
        <end position="251"/>
    </location>
</feature>
<dbReference type="InterPro" id="IPR004843">
    <property type="entry name" value="Calcineurin-like_PHP"/>
</dbReference>
<sequence>MAFPVNAAEASNKIYGDDVVYRSPNDNEIVYLEYDPLKLPPKPSDSYTRFVCISDTHTRSFPVPDGDVLLHSGDLTKLGYVNEFQQTMEWIDKLPHKTKIIIAGNHDLPLHSEWFKGVFESWRRGNNHSVEKEYQSIIKLMKGKEARKANVVYLQDEEYSFKVKEDGRTWSVYGSPWSPEFGGWAFGYEREEAPALISRIPKTDILLTHGPPHDIFDRTIRGDKPGCSALREALEAGQLRPRLHLFGHIHEAHGAHIHPWSKGNDLGSLQNSPDEEADDESPLGPTGAPPSYRNESEEEVGVVNEDGNTITDPDTTVFVNASAWPMGLRRSNYQDIGPAVFGGPGFRPVVVDLKD</sequence>
<dbReference type="GO" id="GO:0016787">
    <property type="term" value="F:hydrolase activity"/>
    <property type="evidence" value="ECO:0007669"/>
    <property type="project" value="InterPro"/>
</dbReference>
<dbReference type="Pfam" id="PF00149">
    <property type="entry name" value="Metallophos"/>
    <property type="match status" value="1"/>
</dbReference>
<dbReference type="AlphaFoldDB" id="A0A8H5GYL8"/>
<dbReference type="PANTHER" id="PTHR12905:SF0">
    <property type="entry name" value="CALCINEURIN-LIKE PHOSPHOESTERASE DOMAIN-CONTAINING PROTEIN"/>
    <property type="match status" value="1"/>
</dbReference>
<evidence type="ECO:0000313" key="3">
    <source>
        <dbReference type="EMBL" id="KAF5373200.1"/>
    </source>
</evidence>
<dbReference type="OrthoDB" id="630188at2759"/>
<feature type="region of interest" description="Disordered" evidence="1">
    <location>
        <begin position="257"/>
        <end position="314"/>
    </location>
</feature>
<accession>A0A8H5GYL8</accession>
<dbReference type="CDD" id="cd07379">
    <property type="entry name" value="MPP_239FB"/>
    <property type="match status" value="1"/>
</dbReference>
<keyword evidence="4" id="KW-1185">Reference proteome</keyword>
<dbReference type="PANTHER" id="PTHR12905">
    <property type="entry name" value="METALLOPHOSPHOESTERASE"/>
    <property type="match status" value="1"/>
</dbReference>
<proteinExistence type="predicted"/>
<dbReference type="EMBL" id="JAACJN010000107">
    <property type="protein sequence ID" value="KAF5373200.1"/>
    <property type="molecule type" value="Genomic_DNA"/>
</dbReference>
<comment type="caution">
    <text evidence="3">The sequence shown here is derived from an EMBL/GenBank/DDBJ whole genome shotgun (WGS) entry which is preliminary data.</text>
</comment>
<protein>
    <recommendedName>
        <fullName evidence="2">Calcineurin-like phosphoesterase domain-containing protein</fullName>
    </recommendedName>
</protein>
<name>A0A8H5GYL8_9AGAR</name>
<dbReference type="Gene3D" id="3.60.21.10">
    <property type="match status" value="1"/>
</dbReference>
<evidence type="ECO:0000259" key="2">
    <source>
        <dbReference type="Pfam" id="PF00149"/>
    </source>
</evidence>